<name>A0A6V7GUS5_9HYME</name>
<comment type="caution">
    <text evidence="1">The sequence shown here is derived from an EMBL/GenBank/DDBJ whole genome shotgun (WGS) entry which is preliminary data.</text>
</comment>
<gene>
    <name evidence="1" type="ORF">MHI_LOCUS68808</name>
</gene>
<reference evidence="1" key="1">
    <citation type="submission" date="2020-07" db="EMBL/GenBank/DDBJ databases">
        <authorList>
            <person name="Nazaruddin N."/>
        </authorList>
    </citation>
    <scope>NUCLEOTIDE SEQUENCE</scope>
</reference>
<organism evidence="1 2">
    <name type="scientific">Heterotrigona itama</name>
    <dbReference type="NCBI Taxonomy" id="395501"/>
    <lineage>
        <taxon>Eukaryota</taxon>
        <taxon>Metazoa</taxon>
        <taxon>Ecdysozoa</taxon>
        <taxon>Arthropoda</taxon>
        <taxon>Hexapoda</taxon>
        <taxon>Insecta</taxon>
        <taxon>Pterygota</taxon>
        <taxon>Neoptera</taxon>
        <taxon>Endopterygota</taxon>
        <taxon>Hymenoptera</taxon>
        <taxon>Apocrita</taxon>
        <taxon>Aculeata</taxon>
        <taxon>Apoidea</taxon>
        <taxon>Anthophila</taxon>
        <taxon>Apidae</taxon>
        <taxon>Heterotrigona</taxon>
    </lineage>
</organism>
<proteinExistence type="predicted"/>
<dbReference type="Proteomes" id="UP000752696">
    <property type="component" value="Unassembled WGS sequence"/>
</dbReference>
<dbReference type="EMBL" id="CAJDYZ010001348">
    <property type="protein sequence ID" value="CAD1468804.1"/>
    <property type="molecule type" value="Genomic_DNA"/>
</dbReference>
<evidence type="ECO:0000313" key="2">
    <source>
        <dbReference type="Proteomes" id="UP000752696"/>
    </source>
</evidence>
<feature type="non-terminal residue" evidence="1">
    <location>
        <position position="68"/>
    </location>
</feature>
<protein>
    <submittedName>
        <fullName evidence="1">Uncharacterized protein</fullName>
    </submittedName>
</protein>
<dbReference type="AlphaFoldDB" id="A0A6V7GUS5"/>
<keyword evidence="2" id="KW-1185">Reference proteome</keyword>
<evidence type="ECO:0000313" key="1">
    <source>
        <dbReference type="EMBL" id="CAD1468804.1"/>
    </source>
</evidence>
<sequence>MGGGECSLAALNSHINNSVHDRTECYCAECVKFQQASSLKLRGLNIGMEPKRGRLTLRSRVILEYGDV</sequence>
<accession>A0A6V7GUS5</accession>